<dbReference type="GO" id="GO:0016810">
    <property type="term" value="F:hydrolase activity, acting on carbon-nitrogen (but not peptide) bonds"/>
    <property type="evidence" value="ECO:0007669"/>
    <property type="project" value="InterPro"/>
</dbReference>
<dbReference type="InterPro" id="IPR011059">
    <property type="entry name" value="Metal-dep_hydrolase_composite"/>
</dbReference>
<dbReference type="EMBL" id="JAVFHQ010000022">
    <property type="protein sequence ID" value="KAK4544853.1"/>
    <property type="molecule type" value="Genomic_DNA"/>
</dbReference>
<dbReference type="InterPro" id="IPR051781">
    <property type="entry name" value="Metallo-dep_Hydrolase"/>
</dbReference>
<sequence length="457" mass="48621">MRGSPFPIDGMDPAFNLPIRRPIHSSSSSDEPKPHSFCVSADLLIPGKGAPIKDGSIVVEGSKITKVATTSELAREYSHLPKYHVKVLMPGMWDCHVHLLGLQKVAGPAFVESQQNMALTGARCARDAMLMLEAGFTSVREMAGYGLQIARAIEEGTLVGPKIYSANCIISPTGGHADIHDMHKPWYDDACAHGMPMATADGIPECLKAVRMQLRAGAHVIKICGSGGVGSERDNPVDQQFSGEEMRAMVEEAGRAQRIIGAHCHGKLGIMAALRAGVKTIEHGSYLDDEAAELMKEKGAVLVATRLIVENGLKLGEAFLSPAGYAKLEAVAKAQWIGMQIAIRKGVTCATGTDSCGSIAGSKLVKQGLNGKELYYHVEAGMTPLQAIEAATANGPLTLGPQAPKAGQLKEGFDADFIGLDENPLEDIRVLAGPKHVTHVWRQGKCYKSPGHPVTSL</sequence>
<keyword evidence="3" id="KW-1185">Reference proteome</keyword>
<dbReference type="Proteomes" id="UP001324427">
    <property type="component" value="Unassembled WGS sequence"/>
</dbReference>
<accession>A0AAV9JIU7</accession>
<gene>
    <name evidence="2" type="ORF">LTR36_003757</name>
</gene>
<evidence type="ECO:0000313" key="2">
    <source>
        <dbReference type="EMBL" id="KAK4544853.1"/>
    </source>
</evidence>
<dbReference type="PANTHER" id="PTHR43135:SF3">
    <property type="entry name" value="ALPHA-D-RIBOSE 1-METHYLPHOSPHONATE 5-TRIPHOSPHATE DIPHOSPHATASE"/>
    <property type="match status" value="1"/>
</dbReference>
<dbReference type="AlphaFoldDB" id="A0AAV9JIU7"/>
<dbReference type="Pfam" id="PF01979">
    <property type="entry name" value="Amidohydro_1"/>
    <property type="match status" value="1"/>
</dbReference>
<organism evidence="2 3">
    <name type="scientific">Oleoguttula mirabilis</name>
    <dbReference type="NCBI Taxonomy" id="1507867"/>
    <lineage>
        <taxon>Eukaryota</taxon>
        <taxon>Fungi</taxon>
        <taxon>Dikarya</taxon>
        <taxon>Ascomycota</taxon>
        <taxon>Pezizomycotina</taxon>
        <taxon>Dothideomycetes</taxon>
        <taxon>Dothideomycetidae</taxon>
        <taxon>Mycosphaerellales</taxon>
        <taxon>Teratosphaeriaceae</taxon>
        <taxon>Oleoguttula</taxon>
    </lineage>
</organism>
<dbReference type="CDD" id="cd01299">
    <property type="entry name" value="Met_dep_hydrolase_A"/>
    <property type="match status" value="1"/>
</dbReference>
<feature type="domain" description="Amidohydrolase-related" evidence="1">
    <location>
        <begin position="87"/>
        <end position="445"/>
    </location>
</feature>
<evidence type="ECO:0000259" key="1">
    <source>
        <dbReference type="Pfam" id="PF01979"/>
    </source>
</evidence>
<dbReference type="Gene3D" id="3.20.20.140">
    <property type="entry name" value="Metal-dependent hydrolases"/>
    <property type="match status" value="1"/>
</dbReference>
<comment type="caution">
    <text evidence="2">The sequence shown here is derived from an EMBL/GenBank/DDBJ whole genome shotgun (WGS) entry which is preliminary data.</text>
</comment>
<dbReference type="InterPro" id="IPR006680">
    <property type="entry name" value="Amidohydro-rel"/>
</dbReference>
<dbReference type="SUPFAM" id="SSF51338">
    <property type="entry name" value="Composite domain of metallo-dependent hydrolases"/>
    <property type="match status" value="2"/>
</dbReference>
<protein>
    <recommendedName>
        <fullName evidence="1">Amidohydrolase-related domain-containing protein</fullName>
    </recommendedName>
</protein>
<dbReference type="SUPFAM" id="SSF51556">
    <property type="entry name" value="Metallo-dependent hydrolases"/>
    <property type="match status" value="1"/>
</dbReference>
<evidence type="ECO:0000313" key="3">
    <source>
        <dbReference type="Proteomes" id="UP001324427"/>
    </source>
</evidence>
<dbReference type="InterPro" id="IPR032466">
    <property type="entry name" value="Metal_Hydrolase"/>
</dbReference>
<dbReference type="PANTHER" id="PTHR43135">
    <property type="entry name" value="ALPHA-D-RIBOSE 1-METHYLPHOSPHONATE 5-TRIPHOSPHATE DIPHOSPHATASE"/>
    <property type="match status" value="1"/>
</dbReference>
<proteinExistence type="predicted"/>
<name>A0AAV9JIU7_9PEZI</name>
<dbReference type="Gene3D" id="2.30.40.10">
    <property type="entry name" value="Urease, subunit C, domain 1"/>
    <property type="match status" value="1"/>
</dbReference>
<dbReference type="InterPro" id="IPR057744">
    <property type="entry name" value="OTAase-like"/>
</dbReference>
<reference evidence="2 3" key="1">
    <citation type="submission" date="2021-11" db="EMBL/GenBank/DDBJ databases">
        <title>Black yeast isolated from Biological Soil Crust.</title>
        <authorList>
            <person name="Kurbessoian T."/>
        </authorList>
    </citation>
    <scope>NUCLEOTIDE SEQUENCE [LARGE SCALE GENOMIC DNA]</scope>
    <source>
        <strain evidence="2 3">CCFEE 5522</strain>
    </source>
</reference>